<sequence length="45" mass="5019">MVFMISMDSNGAFQYVTANQSAKDILRYQSIAAKKAKFNKEAFPG</sequence>
<name>A0A1G8X5H7_9BACI</name>
<dbReference type="EMBL" id="FNFL01000001">
    <property type="protein sequence ID" value="SDJ85010.1"/>
    <property type="molecule type" value="Genomic_DNA"/>
</dbReference>
<keyword evidence="2" id="KW-1185">Reference proteome</keyword>
<organism evidence="1 2">
    <name type="scientific">Sediminibacillus albus</name>
    <dbReference type="NCBI Taxonomy" id="407036"/>
    <lineage>
        <taxon>Bacteria</taxon>
        <taxon>Bacillati</taxon>
        <taxon>Bacillota</taxon>
        <taxon>Bacilli</taxon>
        <taxon>Bacillales</taxon>
        <taxon>Bacillaceae</taxon>
        <taxon>Sediminibacillus</taxon>
    </lineage>
</organism>
<gene>
    <name evidence="1" type="ORF">SAMN05216243_1132</name>
</gene>
<proteinExistence type="predicted"/>
<dbReference type="RefSeq" id="WP_175559248.1">
    <property type="nucleotide sequence ID" value="NZ_FNFL01000001.1"/>
</dbReference>
<reference evidence="1 2" key="1">
    <citation type="submission" date="2016-10" db="EMBL/GenBank/DDBJ databases">
        <authorList>
            <person name="de Groot N.N."/>
        </authorList>
    </citation>
    <scope>NUCLEOTIDE SEQUENCE [LARGE SCALE GENOMIC DNA]</scope>
    <source>
        <strain evidence="1 2">CGMCC 1.6502</strain>
    </source>
</reference>
<dbReference type="AlphaFoldDB" id="A0A1G8X5H7"/>
<dbReference type="STRING" id="407036.SAMN05216243_1132"/>
<accession>A0A1G8X5H7</accession>
<protein>
    <submittedName>
        <fullName evidence="1">Uncharacterized protein</fullName>
    </submittedName>
</protein>
<dbReference type="Proteomes" id="UP000198694">
    <property type="component" value="Unassembled WGS sequence"/>
</dbReference>
<evidence type="ECO:0000313" key="1">
    <source>
        <dbReference type="EMBL" id="SDJ85010.1"/>
    </source>
</evidence>
<evidence type="ECO:0000313" key="2">
    <source>
        <dbReference type="Proteomes" id="UP000198694"/>
    </source>
</evidence>